<evidence type="ECO:0000256" key="2">
    <source>
        <dbReference type="SAM" id="SignalP"/>
    </source>
</evidence>
<dbReference type="Gene3D" id="2.30.230.10">
    <property type="entry name" value="Lipovitellin, beta-sheet shell regions, chain A"/>
    <property type="match status" value="1"/>
</dbReference>
<keyword evidence="1 2" id="KW-0732">Signal</keyword>
<dbReference type="GO" id="GO:0050750">
    <property type="term" value="F:low-density lipoprotein particle receptor binding"/>
    <property type="evidence" value="ECO:0007669"/>
    <property type="project" value="TreeGrafter"/>
</dbReference>
<keyword evidence="4" id="KW-1185">Reference proteome</keyword>
<dbReference type="Proteomes" id="UP000515129">
    <property type="component" value="Unplaced"/>
</dbReference>
<dbReference type="RefSeq" id="XP_026115604.1">
    <property type="nucleotide sequence ID" value="XM_026259819.1"/>
</dbReference>
<organism evidence="4 5">
    <name type="scientific">Carassius auratus</name>
    <name type="common">Goldfish</name>
    <dbReference type="NCBI Taxonomy" id="7957"/>
    <lineage>
        <taxon>Eukaryota</taxon>
        <taxon>Metazoa</taxon>
        <taxon>Chordata</taxon>
        <taxon>Craniata</taxon>
        <taxon>Vertebrata</taxon>
        <taxon>Euteleostomi</taxon>
        <taxon>Actinopterygii</taxon>
        <taxon>Neopterygii</taxon>
        <taxon>Teleostei</taxon>
        <taxon>Ostariophysi</taxon>
        <taxon>Cypriniformes</taxon>
        <taxon>Cyprinidae</taxon>
        <taxon>Cyprininae</taxon>
        <taxon>Carassius</taxon>
    </lineage>
</organism>
<dbReference type="GO" id="GO:0034362">
    <property type="term" value="C:low-density lipoprotein particle"/>
    <property type="evidence" value="ECO:0007669"/>
    <property type="project" value="TreeGrafter"/>
</dbReference>
<evidence type="ECO:0000313" key="5">
    <source>
        <dbReference type="RefSeq" id="XP_026115604.1"/>
    </source>
</evidence>
<sequence>MGHNELRLLLFLSAVALSNAQDEGPSCLMAKRYKAFNKYDYFYQTESLNALNEAVNGPEASCKVEIAVPGTCSYILRTTECKLRETTGVTADGNPVFGASAATEDFRTAMEKHPLKFTVEGDDQIKLFPEEGELINILNIKRGIISALVVPVLEEDGNKEMVC</sequence>
<dbReference type="Pfam" id="PF01347">
    <property type="entry name" value="Vitellogenin_N"/>
    <property type="match status" value="1"/>
</dbReference>
<evidence type="ECO:0000313" key="4">
    <source>
        <dbReference type="Proteomes" id="UP000515129"/>
    </source>
</evidence>
<dbReference type="GO" id="GO:0034359">
    <property type="term" value="C:mature chylomicron"/>
    <property type="evidence" value="ECO:0007669"/>
    <property type="project" value="TreeGrafter"/>
</dbReference>
<reference evidence="5" key="1">
    <citation type="submission" date="2025-08" db="UniProtKB">
        <authorList>
            <consortium name="RefSeq"/>
        </authorList>
    </citation>
    <scope>IDENTIFICATION</scope>
    <source>
        <strain evidence="5">Wakin</strain>
        <tissue evidence="5">Muscle</tissue>
    </source>
</reference>
<accession>A0A6P6P4G9</accession>
<dbReference type="InterPro" id="IPR052418">
    <property type="entry name" value="Apolipoprotein_B"/>
</dbReference>
<evidence type="ECO:0000259" key="3">
    <source>
        <dbReference type="Pfam" id="PF01347"/>
    </source>
</evidence>
<feature type="chain" id="PRO_5027998707" evidence="2">
    <location>
        <begin position="21"/>
        <end position="163"/>
    </location>
</feature>
<dbReference type="GeneID" id="113094160"/>
<dbReference type="PANTHER" id="PTHR13769:SF5">
    <property type="entry name" value="APOLIPOPROTEIN B-100-RELATED"/>
    <property type="match status" value="1"/>
</dbReference>
<dbReference type="OrthoDB" id="6484170at2759"/>
<dbReference type="GO" id="GO:0042632">
    <property type="term" value="P:cholesterol homeostasis"/>
    <property type="evidence" value="ECO:0007669"/>
    <property type="project" value="TreeGrafter"/>
</dbReference>
<dbReference type="PANTHER" id="PTHR13769">
    <property type="entry name" value="APOLIPOPROTEIN B"/>
    <property type="match status" value="1"/>
</dbReference>
<evidence type="ECO:0000256" key="1">
    <source>
        <dbReference type="ARBA" id="ARBA00022729"/>
    </source>
</evidence>
<dbReference type="InterPro" id="IPR001747">
    <property type="entry name" value="Vitellogenin_N"/>
</dbReference>
<dbReference type="KEGG" id="caua:113094160"/>
<dbReference type="GO" id="GO:0030301">
    <property type="term" value="P:cholesterol transport"/>
    <property type="evidence" value="ECO:0007669"/>
    <property type="project" value="TreeGrafter"/>
</dbReference>
<dbReference type="GO" id="GO:0042953">
    <property type="term" value="P:lipoprotein transport"/>
    <property type="evidence" value="ECO:0007669"/>
    <property type="project" value="TreeGrafter"/>
</dbReference>
<name>A0A6P6P4G9_CARAU</name>
<dbReference type="GO" id="GO:0006642">
    <property type="term" value="P:triglyceride mobilization"/>
    <property type="evidence" value="ECO:0007669"/>
    <property type="project" value="TreeGrafter"/>
</dbReference>
<dbReference type="AlphaFoldDB" id="A0A6P6P4G9"/>
<dbReference type="GO" id="GO:0120020">
    <property type="term" value="F:cholesterol transfer activity"/>
    <property type="evidence" value="ECO:0007669"/>
    <property type="project" value="TreeGrafter"/>
</dbReference>
<feature type="domain" description="Vitellogenin" evidence="3">
    <location>
        <begin position="33"/>
        <end position="153"/>
    </location>
</feature>
<dbReference type="SUPFAM" id="SSF56968">
    <property type="entry name" value="Lipovitellin-phosvitin complex, beta-sheet shell regions"/>
    <property type="match status" value="1"/>
</dbReference>
<feature type="signal peptide" evidence="2">
    <location>
        <begin position="1"/>
        <end position="20"/>
    </location>
</feature>
<dbReference type="InterPro" id="IPR015819">
    <property type="entry name" value="Lipid_transp_b-sht_shell"/>
</dbReference>
<protein>
    <submittedName>
        <fullName evidence="5">Apolipoprotein B-100-like</fullName>
    </submittedName>
</protein>
<gene>
    <name evidence="5" type="primary">LOC113094160</name>
</gene>
<proteinExistence type="predicted"/>
<dbReference type="GO" id="GO:0034361">
    <property type="term" value="C:very-low-density lipoprotein particle"/>
    <property type="evidence" value="ECO:0007669"/>
    <property type="project" value="TreeGrafter"/>
</dbReference>
<dbReference type="InterPro" id="IPR015816">
    <property type="entry name" value="Vitellinogen_b-sht_N"/>
</dbReference>